<comment type="subcellular location">
    <subcellularLocation>
        <location evidence="1">Cytoplasm</location>
        <location evidence="1">Cytoskeleton</location>
    </subcellularLocation>
</comment>
<dbReference type="Gene3D" id="1.25.40.190">
    <property type="entry name" value="Actin-related protein 2/3 complex subunit 5"/>
    <property type="match status" value="1"/>
</dbReference>
<feature type="region of interest" description="Disordered" evidence="6">
    <location>
        <begin position="319"/>
        <end position="338"/>
    </location>
</feature>
<dbReference type="AlphaFoldDB" id="A0A0L7LN81"/>
<name>A0A0L7LN81_OPEBR</name>
<evidence type="ECO:0000256" key="1">
    <source>
        <dbReference type="ARBA" id="ARBA00004245"/>
    </source>
</evidence>
<dbReference type="SUPFAM" id="SSF69103">
    <property type="entry name" value="Arp2/3 complex 16 kDa subunit ARPC5"/>
    <property type="match status" value="1"/>
</dbReference>
<dbReference type="STRING" id="104452.A0A0L7LN81"/>
<feature type="compositionally biased region" description="Acidic residues" evidence="6">
    <location>
        <begin position="17"/>
        <end position="29"/>
    </location>
</feature>
<gene>
    <name evidence="7" type="ORF">OBRU01_05601</name>
</gene>
<keyword evidence="8" id="KW-1185">Reference proteome</keyword>
<feature type="compositionally biased region" description="Basic and acidic residues" evidence="6">
    <location>
        <begin position="215"/>
        <end position="224"/>
    </location>
</feature>
<evidence type="ECO:0000256" key="6">
    <source>
        <dbReference type="SAM" id="MobiDB-lite"/>
    </source>
</evidence>
<evidence type="ECO:0000256" key="5">
    <source>
        <dbReference type="RuleBase" id="RU004301"/>
    </source>
</evidence>
<organism evidence="7 8">
    <name type="scientific">Operophtera brumata</name>
    <name type="common">Winter moth</name>
    <name type="synonym">Phalaena brumata</name>
    <dbReference type="NCBI Taxonomy" id="104452"/>
    <lineage>
        <taxon>Eukaryota</taxon>
        <taxon>Metazoa</taxon>
        <taxon>Ecdysozoa</taxon>
        <taxon>Arthropoda</taxon>
        <taxon>Hexapoda</taxon>
        <taxon>Insecta</taxon>
        <taxon>Pterygota</taxon>
        <taxon>Neoptera</taxon>
        <taxon>Endopterygota</taxon>
        <taxon>Lepidoptera</taxon>
        <taxon>Glossata</taxon>
        <taxon>Ditrysia</taxon>
        <taxon>Geometroidea</taxon>
        <taxon>Geometridae</taxon>
        <taxon>Larentiinae</taxon>
        <taxon>Operophtera</taxon>
    </lineage>
</organism>
<dbReference type="InterPro" id="IPR036743">
    <property type="entry name" value="ARPC5_sf"/>
</dbReference>
<dbReference type="Pfam" id="PF04699">
    <property type="entry name" value="P16-Arc"/>
    <property type="match status" value="1"/>
</dbReference>
<dbReference type="InterPro" id="IPR006789">
    <property type="entry name" value="ARPC5"/>
</dbReference>
<dbReference type="Proteomes" id="UP000037510">
    <property type="component" value="Unassembled WGS sequence"/>
</dbReference>
<evidence type="ECO:0000313" key="7">
    <source>
        <dbReference type="EMBL" id="KOB76646.1"/>
    </source>
</evidence>
<proteinExistence type="inferred from homology"/>
<evidence type="ECO:0000256" key="4">
    <source>
        <dbReference type="ARBA" id="ARBA00023212"/>
    </source>
</evidence>
<sequence length="338" mass="37075">MAKNTSSSAFRKIDIDQYNEDNFKEDEAEQSVPTGPDEGEDNALAITLKVLLAIKSAQIEEAVGSLSPDDIDILMKYVYRGFEYPSEGSSGHLLLWHEKAYNVGGSGSIMRVLSDRLKKLIILLCCIYYSYASHHHHSHTIPVEGYETELQNLGQHVEIPETPVKVIKITKTIAVKVPVPYPVKVIQKVPYPVHISKPYPVPVTQIVHVPAPSHKHSDNNDHSSHGNAQNDHSYQVQDGPSQELSEGHSFVPSPQHSYGGDSGNQNVESFAEEYPSEEGSHGGSSYDVPSHSYYGNTGNQEGSNSFESKSYDQAIQDYLHKLNPGGGGHSSGGSGYHH</sequence>
<evidence type="ECO:0000256" key="2">
    <source>
        <dbReference type="ARBA" id="ARBA00006084"/>
    </source>
</evidence>
<dbReference type="GO" id="GO:0030833">
    <property type="term" value="P:regulation of actin filament polymerization"/>
    <property type="evidence" value="ECO:0007669"/>
    <property type="project" value="InterPro"/>
</dbReference>
<comment type="caution">
    <text evidence="7">The sequence shown here is derived from an EMBL/GenBank/DDBJ whole genome shotgun (WGS) entry which is preliminary data.</text>
</comment>
<feature type="compositionally biased region" description="Gly residues" evidence="6">
    <location>
        <begin position="324"/>
        <end position="338"/>
    </location>
</feature>
<accession>A0A0L7LN81</accession>
<comment type="similarity">
    <text evidence="2 5">Belongs to the ARPC5 family.</text>
</comment>
<feature type="region of interest" description="Disordered" evidence="6">
    <location>
        <begin position="211"/>
        <end position="306"/>
    </location>
</feature>
<keyword evidence="4 5" id="KW-0206">Cytoskeleton</keyword>
<evidence type="ECO:0000256" key="3">
    <source>
        <dbReference type="ARBA" id="ARBA00022490"/>
    </source>
</evidence>
<dbReference type="GO" id="GO:0005885">
    <property type="term" value="C:Arp2/3 protein complex"/>
    <property type="evidence" value="ECO:0007669"/>
    <property type="project" value="InterPro"/>
</dbReference>
<feature type="compositionally biased region" description="Polar residues" evidence="6">
    <location>
        <begin position="293"/>
        <end position="306"/>
    </location>
</feature>
<dbReference type="GO" id="GO:0034314">
    <property type="term" value="P:Arp2/3 complex-mediated actin nucleation"/>
    <property type="evidence" value="ECO:0007669"/>
    <property type="project" value="InterPro"/>
</dbReference>
<protein>
    <recommendedName>
        <fullName evidence="5">Actin-related protein 2/3 complex subunit 5</fullName>
    </recommendedName>
</protein>
<keyword evidence="3" id="KW-0963">Cytoplasm</keyword>
<reference evidence="7 8" key="1">
    <citation type="journal article" date="2015" name="Genome Biol. Evol.">
        <title>The genome of winter moth (Operophtera brumata) provides a genomic perspective on sexual dimorphism and phenology.</title>
        <authorList>
            <person name="Derks M.F."/>
            <person name="Smit S."/>
            <person name="Salis L."/>
            <person name="Schijlen E."/>
            <person name="Bossers A."/>
            <person name="Mateman C."/>
            <person name="Pijl A.S."/>
            <person name="de Ridder D."/>
            <person name="Groenen M.A."/>
            <person name="Visser M.E."/>
            <person name="Megens H.J."/>
        </authorList>
    </citation>
    <scope>NUCLEOTIDE SEQUENCE [LARGE SCALE GENOMIC DNA]</scope>
    <source>
        <strain evidence="7">WM2013NL</strain>
        <tissue evidence="7">Head and thorax</tissue>
    </source>
</reference>
<feature type="region of interest" description="Disordered" evidence="6">
    <location>
        <begin position="1"/>
        <end position="40"/>
    </location>
</feature>
<dbReference type="EMBL" id="JTDY01000569">
    <property type="protein sequence ID" value="KOB76646.1"/>
    <property type="molecule type" value="Genomic_DNA"/>
</dbReference>
<feature type="compositionally biased region" description="Polar residues" evidence="6">
    <location>
        <begin position="226"/>
        <end position="244"/>
    </location>
</feature>
<dbReference type="PANTHER" id="PTHR12644">
    <property type="entry name" value="ARP2/3 COMPLEX 16 KD SUBUNIT P16-ARC"/>
    <property type="match status" value="1"/>
</dbReference>
<evidence type="ECO:0000313" key="8">
    <source>
        <dbReference type="Proteomes" id="UP000037510"/>
    </source>
</evidence>
<comment type="function">
    <text evidence="5">Functions as component of the Arp2/3 complex which is involved in regulation of actin polymerization and together with an activating nucleation-promoting factor (NPF) mediates the formation of branched actin networks. Arp2/3 complex plays a critical role in the control of cell morphogenesis via the modulation of cell polarity development.</text>
</comment>